<dbReference type="Gene3D" id="4.10.60.10">
    <property type="entry name" value="Zinc finger, CCHC-type"/>
    <property type="match status" value="1"/>
</dbReference>
<evidence type="ECO:0000256" key="7">
    <source>
        <dbReference type="ARBA" id="ARBA00022801"/>
    </source>
</evidence>
<dbReference type="GO" id="GO:0003677">
    <property type="term" value="F:DNA binding"/>
    <property type="evidence" value="ECO:0007669"/>
    <property type="project" value="UniProtKB-KW"/>
</dbReference>
<dbReference type="Gene3D" id="3.30.70.270">
    <property type="match status" value="2"/>
</dbReference>
<keyword evidence="17" id="KW-0862">Zinc</keyword>
<keyword evidence="17" id="KW-0479">Metal-binding</keyword>
<dbReference type="Gene3D" id="3.30.420.10">
    <property type="entry name" value="Ribonuclease H-like superfamily/Ribonuclease H"/>
    <property type="match status" value="1"/>
</dbReference>
<dbReference type="CDD" id="cd09274">
    <property type="entry name" value="RNase_HI_RT_Ty3"/>
    <property type="match status" value="1"/>
</dbReference>
<evidence type="ECO:0000259" key="21">
    <source>
        <dbReference type="PROSITE" id="PS50994"/>
    </source>
</evidence>
<dbReference type="Pfam" id="PF17921">
    <property type="entry name" value="Integrase_H2C2"/>
    <property type="match status" value="1"/>
</dbReference>
<keyword evidence="2" id="KW-0808">Transferase</keyword>
<sequence length="2335" mass="262224">MVPREVLLKSGIVNTARQKFSKTAVLVNTARQVSTAHPKSTVNVARPMSHLSKTAHSSVKRPIYKKTTFNNSNVNRRVNTVISKTVNTVRPKAVVNAVHGNVVNAVKASACWIQVSDGMGYQKMLIFLPYVQGNLQMDLQDKGVIDSGCSRHMTGNMSYLTDYKEINGGYVSFGGKPKGGKITSKDHLGKFDGKADEGFFVGYSLNSKAFRVFNSKTKIVEKNLHIRFSENTPNVIGTKACDNAGQARKEKEPFKYYILLPLWTVDSPFSQDPKSSQDDGFQTSSDNGKKVDEDPSKGSECRDQEHDDNVNSTNNVNVVSKNISNELLFDLNMPALEDISTFNFLSDHEDDNEEANINSMDTTIQVSPVFTTRIHKVQPLDQVIGDLHSTTQTRNMSKNLEEHRFVSTIHQRTNHKDLQNYLFACFLSQEEPKKALNGSSKTKNDERGIVIRNKARLVAQEHTQEEWIDYDEVFVLVARIEAISLFLAYASFKDFVVYQMDVKNTFLYEKIKKEVYVCQPPGFEDLDFPDKVYKVKKHYTDYIKLLENVKNTSTPMKTPKPMIKDEDGEEVDVYMYRSMIGLLMYLTSSRPDIMFAVCACVRYQVNQKVSHLHAVKKIFRYLKGQLKYSLWYPKDSHFVLVAYTDSDYAGASLDRKSTTGGCQFLGCRLISWQCKKQIVVANSITNAEYVAALSCYRQFWTTAKAKSINGEAQIHAKVDEKKVIISESSIRRDLQFADEGGVDCLPNDTIFKQLALMSIVASAIISLATNQKFNFYKWIFESTSRNLDNEFGKFLMYPRKPRRKVIELPQPSDPMEHVADKAVYKELDDRLATPNESSSQGTDSGGGPRCQDTMEDTIAQTRSERVSKLSNDSLLARGNTLQSDEDRLKLNELMELCTTLQSRVLDLEKTKTTQALEIDSLKIGLSTRVESSEDNEDLGENASKQGRKIHDFDADEDITLVNDQDDEQMFDVNDLQEVEDINTAKLIVDAAQVNVIGEVNAASIATTDSVVTTMTVNEVTLAQVLMEIKSTKPKAKGIVFQEPSELRTTTTTTISSKKSQEKANKARGAEGADEELSDGGSPRVIVYGYDGLLMLPVAPPSSDYIPGPEEPHTPPAPQEKDEYEPMFIQLHDSDFMPEPIYPEYIPLEDEHILSVEEQPLPPVVSPTAESPGYVAESNPEEDPEEYEDDETEDDNADDEDEEEEEEEGHLAPADSAIVIPTDELVAPPEGTEPIIPPPSTDIATTRVRITVRLQAAISFPPEAEVERLLAMPTPSPSPLTLLSPPSAKERLARCMAPAALPSPPLPPPVHMPPPVDRRDDIPETEISPHKRLCLSTLGSRYEVEESSTARPTRGRGIDYGFVSTLDAEARRRGIGEASGTDGKDSLSDGRHETRDGRHASRVVSTARIMAPVTRQGPSTFPNNANPNNMTPESFQAIIDQALMRNSTNGDGSHSSHEDNRRNVQTACPCFYADFMKCQPLNFKGTKGVKSVTYTLLDAALTWWNSQIRSLGPDAYSMTCGLPDNIYRSVKASKPKTLDETIELANDLMDQKLRTYAERQSNNKRKADKSFKNNHGHQQQTPKRQNVASVYNMRTGEKKLYSGNLPNSGNANVANAQRNNGANPKGNGCFECGATGYFKRDCPKLKNKDGEKVNAPGWVYAVGNAERRGNASRDPDSNVVTGTFLLNNRYASILFDTGADRSFISTAFSSLIDIVPTPLGNSYDVELADVISCSKAQEYMAKGCQIFLAQISAKKEEDKSEGKQLKDVPVVQDYPEVFPKDLSGLPPAQPVEFHIDLIPGAAPVARAPYRLAPSEMKELSEQLQEIFKKGFIRPRYSVYSKIDLRSGYHQLRVREQDVPKTAFRTRYGHYEFQVMPFGLTNAPITFIDLMNWVCKPYLDKFVIVFIDDVLIYSKNEKEHKECLKAILKLLRKEKFRGIHVDPAKIESIKDWASPKTPTEIRQFLGLATYYWRFIEGFSKIAKSTTKLTQKGIKFDWGEKEENAFQLIKKKLCSALILALPEGSEDFIVYCGASHKGLGIVLMQRENVIAYASRQLKVHEQIYTTDDLELGSVVFALNIWRHYLHGTKCTVFTDHKSLQRKANMVADALSRKERIEPLRVRALVMTIGLEFPKKIMEAQIEALKPENLEKEHVGGMIRKDIPKEKLEPRADGALCLNIRSWLPCYGNLRSVIMHESHKSKYSIHPGSDKMYQDMKKLYWWPNMKANIATYVSKCLTCARVKAEHQRPSGLLVQPVIPEWKWDNIMMNFITKLPKSPQGFDTICVIVDRLTKSAHFLPIRENDPLDKLARLYLNGIVARHEIPVSIICDRDGRFTSNL</sequence>
<dbReference type="GO" id="GO:0004190">
    <property type="term" value="F:aspartic-type endopeptidase activity"/>
    <property type="evidence" value="ECO:0007669"/>
    <property type="project" value="UniProtKB-KW"/>
</dbReference>
<evidence type="ECO:0000313" key="22">
    <source>
        <dbReference type="EMBL" id="GEV77097.1"/>
    </source>
</evidence>
<evidence type="ECO:0000256" key="9">
    <source>
        <dbReference type="ARBA" id="ARBA00022908"/>
    </source>
</evidence>
<dbReference type="InterPro" id="IPR013103">
    <property type="entry name" value="RVT_2"/>
</dbReference>
<dbReference type="InterPro" id="IPR001584">
    <property type="entry name" value="Integrase_cat-core"/>
</dbReference>
<evidence type="ECO:0000256" key="10">
    <source>
        <dbReference type="ARBA" id="ARBA00022918"/>
    </source>
</evidence>
<dbReference type="Pfam" id="PF25597">
    <property type="entry name" value="SH3_retrovirus"/>
    <property type="match status" value="1"/>
</dbReference>
<evidence type="ECO:0000256" key="2">
    <source>
        <dbReference type="ARBA" id="ARBA00022679"/>
    </source>
</evidence>
<protein>
    <recommendedName>
        <fullName evidence="13">Gag-Pol-p199</fullName>
    </recommendedName>
    <alternativeName>
        <fullName evidence="14">TY1A-TY1B</fullName>
    </alternativeName>
    <alternativeName>
        <fullName evidence="15">p190</fullName>
    </alternativeName>
</protein>
<evidence type="ECO:0000259" key="19">
    <source>
        <dbReference type="PROSITE" id="PS50158"/>
    </source>
</evidence>
<evidence type="ECO:0000256" key="18">
    <source>
        <dbReference type="SAM" id="MobiDB-lite"/>
    </source>
</evidence>
<dbReference type="SUPFAM" id="SSF53098">
    <property type="entry name" value="Ribonuclease H-like"/>
    <property type="match status" value="1"/>
</dbReference>
<dbReference type="InterPro" id="IPR043502">
    <property type="entry name" value="DNA/RNA_pol_sf"/>
</dbReference>
<proteinExistence type="predicted"/>
<dbReference type="Pfam" id="PF17919">
    <property type="entry name" value="RT_RNaseH_2"/>
    <property type="match status" value="1"/>
</dbReference>
<gene>
    <name evidence="22" type="ORF">Tci_149074</name>
</gene>
<evidence type="ECO:0000256" key="5">
    <source>
        <dbReference type="ARBA" id="ARBA00022750"/>
    </source>
</evidence>
<dbReference type="InterPro" id="IPR043128">
    <property type="entry name" value="Rev_trsase/Diguanyl_cyclase"/>
</dbReference>
<name>A0A699GPR9_TANCI</name>
<feature type="compositionally biased region" description="Acidic residues" evidence="18">
    <location>
        <begin position="1178"/>
        <end position="1207"/>
    </location>
</feature>
<dbReference type="Pfam" id="PF08284">
    <property type="entry name" value="RVP_2"/>
    <property type="match status" value="1"/>
</dbReference>
<dbReference type="InterPro" id="IPR057670">
    <property type="entry name" value="SH3_retrovirus"/>
</dbReference>
<keyword evidence="17" id="KW-0863">Zinc-finger</keyword>
<feature type="domain" description="CCHC-type" evidence="19">
    <location>
        <begin position="1628"/>
        <end position="1643"/>
    </location>
</feature>
<feature type="compositionally biased region" description="Polar residues" evidence="18">
    <location>
        <begin position="269"/>
        <end position="286"/>
    </location>
</feature>
<keyword evidence="4" id="KW-0540">Nuclease</keyword>
<feature type="compositionally biased region" description="Polar residues" evidence="18">
    <location>
        <begin position="1575"/>
        <end position="1588"/>
    </location>
</feature>
<evidence type="ECO:0000256" key="16">
    <source>
        <dbReference type="ARBA" id="ARBA00057243"/>
    </source>
</evidence>
<evidence type="ECO:0000256" key="12">
    <source>
        <dbReference type="ARBA" id="ARBA00023268"/>
    </source>
</evidence>
<evidence type="ECO:0000259" key="20">
    <source>
        <dbReference type="PROSITE" id="PS50878"/>
    </source>
</evidence>
<dbReference type="CDD" id="cd09272">
    <property type="entry name" value="RNase_HI_RT_Ty1"/>
    <property type="match status" value="1"/>
</dbReference>
<dbReference type="PANTHER" id="PTHR37984">
    <property type="entry name" value="PROTEIN CBG26694"/>
    <property type="match status" value="1"/>
</dbReference>
<feature type="region of interest" description="Disordered" evidence="18">
    <location>
        <begin position="1049"/>
        <end position="1079"/>
    </location>
</feature>
<evidence type="ECO:0000256" key="14">
    <source>
        <dbReference type="ARBA" id="ARBA00032154"/>
    </source>
</evidence>
<evidence type="ECO:0000256" key="4">
    <source>
        <dbReference type="ARBA" id="ARBA00022722"/>
    </source>
</evidence>
<organism evidence="22">
    <name type="scientific">Tanacetum cinerariifolium</name>
    <name type="common">Dalmatian daisy</name>
    <name type="synonym">Chrysanthemum cinerariifolium</name>
    <dbReference type="NCBI Taxonomy" id="118510"/>
    <lineage>
        <taxon>Eukaryota</taxon>
        <taxon>Viridiplantae</taxon>
        <taxon>Streptophyta</taxon>
        <taxon>Embryophyta</taxon>
        <taxon>Tracheophyta</taxon>
        <taxon>Spermatophyta</taxon>
        <taxon>Magnoliopsida</taxon>
        <taxon>eudicotyledons</taxon>
        <taxon>Gunneridae</taxon>
        <taxon>Pentapetalae</taxon>
        <taxon>asterids</taxon>
        <taxon>campanulids</taxon>
        <taxon>Asterales</taxon>
        <taxon>Asteraceae</taxon>
        <taxon>Asteroideae</taxon>
        <taxon>Anthemideae</taxon>
        <taxon>Anthemidinae</taxon>
        <taxon>Tanacetum</taxon>
    </lineage>
</organism>
<evidence type="ECO:0000256" key="17">
    <source>
        <dbReference type="PROSITE-ProRule" id="PRU00047"/>
    </source>
</evidence>
<dbReference type="PROSITE" id="PS50158">
    <property type="entry name" value="ZF_CCHC"/>
    <property type="match status" value="1"/>
</dbReference>
<feature type="compositionally biased region" description="Basic residues" evidence="18">
    <location>
        <begin position="1561"/>
        <end position="1574"/>
    </location>
</feature>
<dbReference type="Gene3D" id="3.10.10.10">
    <property type="entry name" value="HIV Type 1 Reverse Transcriptase, subunit A, domain 1"/>
    <property type="match status" value="2"/>
</dbReference>
<keyword evidence="8" id="KW-0460">Magnesium</keyword>
<feature type="compositionally biased region" description="Basic and acidic residues" evidence="18">
    <location>
        <begin position="287"/>
        <end position="309"/>
    </location>
</feature>
<evidence type="ECO:0000256" key="15">
    <source>
        <dbReference type="ARBA" id="ARBA00033113"/>
    </source>
</evidence>
<feature type="region of interest" description="Disordered" evidence="18">
    <location>
        <begin position="1558"/>
        <end position="1623"/>
    </location>
</feature>
<feature type="region of interest" description="Disordered" evidence="18">
    <location>
        <begin position="832"/>
        <end position="853"/>
    </location>
</feature>
<reference evidence="22" key="1">
    <citation type="journal article" date="2019" name="Sci. Rep.">
        <title>Draft genome of Tanacetum cinerariifolium, the natural source of mosquito coil.</title>
        <authorList>
            <person name="Yamashiro T."/>
            <person name="Shiraishi A."/>
            <person name="Satake H."/>
            <person name="Nakayama K."/>
        </authorList>
    </citation>
    <scope>NUCLEOTIDE SEQUENCE</scope>
</reference>
<feature type="compositionally biased region" description="Polar residues" evidence="18">
    <location>
        <begin position="1603"/>
        <end position="1621"/>
    </location>
</feature>
<keyword evidence="3" id="KW-0548">Nucleotidyltransferase</keyword>
<dbReference type="InterPro" id="IPR001878">
    <property type="entry name" value="Znf_CCHC"/>
</dbReference>
<keyword evidence="7" id="KW-0378">Hydrolase</keyword>
<feature type="region of interest" description="Disordered" evidence="18">
    <location>
        <begin position="1161"/>
        <end position="1216"/>
    </location>
</feature>
<dbReference type="InterPro" id="IPR041577">
    <property type="entry name" value="RT_RNaseH_2"/>
</dbReference>
<dbReference type="FunFam" id="3.10.10.10:FF:000007">
    <property type="entry name" value="Retrovirus-related Pol polyprotein from transposon 17.6-like Protein"/>
    <property type="match status" value="1"/>
</dbReference>
<feature type="region of interest" description="Disordered" evidence="18">
    <location>
        <begin position="1370"/>
        <end position="1403"/>
    </location>
</feature>
<keyword evidence="6" id="KW-0255">Endonuclease</keyword>
<dbReference type="EMBL" id="BKCJ010033758">
    <property type="protein sequence ID" value="GEV77097.1"/>
    <property type="molecule type" value="Genomic_DNA"/>
</dbReference>
<keyword evidence="12" id="KW-0511">Multifunctional enzyme</keyword>
<dbReference type="InterPro" id="IPR050951">
    <property type="entry name" value="Retrovirus_Pol_polyprotein"/>
</dbReference>
<dbReference type="InterPro" id="IPR036397">
    <property type="entry name" value="RNaseH_sf"/>
</dbReference>
<feature type="domain" description="Integrase catalytic" evidence="21">
    <location>
        <begin position="2248"/>
        <end position="2335"/>
    </location>
</feature>
<evidence type="ECO:0000256" key="3">
    <source>
        <dbReference type="ARBA" id="ARBA00022695"/>
    </source>
</evidence>
<feature type="domain" description="Reverse transcriptase" evidence="20">
    <location>
        <begin position="1765"/>
        <end position="1967"/>
    </location>
</feature>
<accession>A0A699GPR9</accession>
<dbReference type="InterPro" id="IPR000477">
    <property type="entry name" value="RT_dom"/>
</dbReference>
<dbReference type="InterPro" id="IPR012337">
    <property type="entry name" value="RNaseH-like_sf"/>
</dbReference>
<dbReference type="PROSITE" id="PS50878">
    <property type="entry name" value="RT_POL"/>
    <property type="match status" value="1"/>
</dbReference>
<dbReference type="SUPFAM" id="SSF56672">
    <property type="entry name" value="DNA/RNA polymerases"/>
    <property type="match status" value="1"/>
</dbReference>
<evidence type="ECO:0000256" key="13">
    <source>
        <dbReference type="ARBA" id="ARBA00030524"/>
    </source>
</evidence>
<feature type="compositionally biased region" description="Basic and acidic residues" evidence="18">
    <location>
        <begin position="1381"/>
        <end position="1398"/>
    </location>
</feature>
<keyword evidence="10 22" id="KW-0695">RNA-directed DNA polymerase</keyword>
<keyword evidence="1" id="KW-0645">Protease</keyword>
<feature type="region of interest" description="Disordered" evidence="18">
    <location>
        <begin position="1100"/>
        <end position="1120"/>
    </location>
</feature>
<dbReference type="InterPro" id="IPR036875">
    <property type="entry name" value="Znf_CCHC_sf"/>
</dbReference>
<dbReference type="PROSITE" id="PS00141">
    <property type="entry name" value="ASP_PROTEASE"/>
    <property type="match status" value="1"/>
</dbReference>
<comment type="function">
    <text evidence="16">Capsid protein (CA) is the structural component of the virus-like particle (VLP), forming the shell that encapsulates the retrotransposons dimeric RNA genome. The particles are assembled from trimer-clustered units and there are holes in the capsid shells that allow for the diffusion of macromolecules. CA also has nucleocapsid-like chaperone activity, promoting primer tRNA(i)-Met annealing to the multipartite primer-binding site (PBS), dimerization of Ty1 RNA and initiation of reverse transcription.</text>
</comment>
<dbReference type="Gene3D" id="1.10.340.70">
    <property type="match status" value="1"/>
</dbReference>
<dbReference type="PANTHER" id="PTHR37984:SF5">
    <property type="entry name" value="PROTEIN NYNRIN-LIKE"/>
    <property type="match status" value="1"/>
</dbReference>
<dbReference type="GO" id="GO:0008270">
    <property type="term" value="F:zinc ion binding"/>
    <property type="evidence" value="ECO:0007669"/>
    <property type="project" value="UniProtKB-KW"/>
</dbReference>
<dbReference type="InterPro" id="IPR001969">
    <property type="entry name" value="Aspartic_peptidase_AS"/>
</dbReference>
<dbReference type="SUPFAM" id="SSF57756">
    <property type="entry name" value="Retrovirus zinc finger-like domains"/>
    <property type="match status" value="1"/>
</dbReference>
<dbReference type="GO" id="GO:0004519">
    <property type="term" value="F:endonuclease activity"/>
    <property type="evidence" value="ECO:0007669"/>
    <property type="project" value="UniProtKB-KW"/>
</dbReference>
<dbReference type="CDD" id="cd01647">
    <property type="entry name" value="RT_LTR"/>
    <property type="match status" value="1"/>
</dbReference>
<dbReference type="InterPro" id="IPR041588">
    <property type="entry name" value="Integrase_H2C2"/>
</dbReference>
<dbReference type="GO" id="GO:0003964">
    <property type="term" value="F:RNA-directed DNA polymerase activity"/>
    <property type="evidence" value="ECO:0007669"/>
    <property type="project" value="UniProtKB-KW"/>
</dbReference>
<dbReference type="GO" id="GO:0006508">
    <property type="term" value="P:proteolysis"/>
    <property type="evidence" value="ECO:0007669"/>
    <property type="project" value="UniProtKB-KW"/>
</dbReference>
<dbReference type="PROSITE" id="PS50994">
    <property type="entry name" value="INTEGRASE"/>
    <property type="match status" value="1"/>
</dbReference>
<evidence type="ECO:0000256" key="8">
    <source>
        <dbReference type="ARBA" id="ARBA00022842"/>
    </source>
</evidence>
<dbReference type="FunFam" id="3.30.70.270:FF:000020">
    <property type="entry name" value="Transposon Tf2-6 polyprotein-like Protein"/>
    <property type="match status" value="1"/>
</dbReference>
<keyword evidence="5" id="KW-0064">Aspartyl protease</keyword>
<feature type="region of interest" description="Disordered" evidence="18">
    <location>
        <begin position="269"/>
        <end position="315"/>
    </location>
</feature>
<keyword evidence="9" id="KW-0229">DNA integration</keyword>
<dbReference type="GO" id="GO:0015074">
    <property type="term" value="P:DNA integration"/>
    <property type="evidence" value="ECO:0007669"/>
    <property type="project" value="UniProtKB-KW"/>
</dbReference>
<evidence type="ECO:0000256" key="6">
    <source>
        <dbReference type="ARBA" id="ARBA00022759"/>
    </source>
</evidence>
<feature type="compositionally biased region" description="Basic and acidic residues" evidence="18">
    <location>
        <begin position="1058"/>
        <end position="1070"/>
    </location>
</feature>
<dbReference type="Pfam" id="PF00078">
    <property type="entry name" value="RVT_1"/>
    <property type="match status" value="1"/>
</dbReference>
<evidence type="ECO:0000256" key="1">
    <source>
        <dbReference type="ARBA" id="ARBA00022670"/>
    </source>
</evidence>
<keyword evidence="11" id="KW-0238">DNA-binding</keyword>
<dbReference type="Pfam" id="PF07727">
    <property type="entry name" value="RVT_2"/>
    <property type="match status" value="1"/>
</dbReference>
<evidence type="ECO:0000256" key="11">
    <source>
        <dbReference type="ARBA" id="ARBA00023125"/>
    </source>
</evidence>
<comment type="caution">
    <text evidence="22">The sequence shown here is derived from an EMBL/GenBank/DDBJ whole genome shotgun (WGS) entry which is preliminary data.</text>
</comment>